<keyword evidence="1" id="KW-0812">Transmembrane</keyword>
<evidence type="ECO:0000313" key="5">
    <source>
        <dbReference type="Proteomes" id="UP001207528"/>
    </source>
</evidence>
<keyword evidence="1" id="KW-1133">Transmembrane helix</keyword>
<feature type="transmembrane region" description="Helical" evidence="1">
    <location>
        <begin position="359"/>
        <end position="380"/>
    </location>
</feature>
<reference evidence="3" key="3">
    <citation type="journal article" date="2022" name="BMC Genomics">
        <title>Comparative genome analysis of mycobacteria focusing on tRNA and non-coding RNA.</title>
        <authorList>
            <person name="Behra P.R.K."/>
            <person name="Pettersson B.M.F."/>
            <person name="Ramesh M."/>
            <person name="Das S."/>
            <person name="Dasgupta S."/>
            <person name="Kirsebom L.A."/>
        </authorList>
    </citation>
    <scope>NUCLEOTIDE SEQUENCE</scope>
    <source>
        <strain evidence="3">DSM 44203</strain>
    </source>
</reference>
<dbReference type="Proteomes" id="UP001207528">
    <property type="component" value="Unassembled WGS sequence"/>
</dbReference>
<reference evidence="2 4" key="1">
    <citation type="journal article" date="2016" name="Genome Announc.">
        <title>Draft Genome Sequences of Five Rapidly Growing Mycobacterium Species, M. thermoresistibile, M. fortuitum subsp. acetamidolyticum, M. canariasense, M. brisbanense, and M. novocastrense.</title>
        <authorList>
            <person name="Katahira K."/>
            <person name="Ogura Y."/>
            <person name="Gotoh Y."/>
            <person name="Hayashi T."/>
        </authorList>
    </citation>
    <scope>NUCLEOTIDE SEQUENCE [LARGE SCALE GENOMIC DNA]</scope>
    <source>
        <strain evidence="2 4">JCM18114</strain>
    </source>
</reference>
<evidence type="ECO:0000313" key="2">
    <source>
        <dbReference type="EMBL" id="GAT09411.1"/>
    </source>
</evidence>
<name>A0AAW5STD5_MYCNV</name>
<feature type="transmembrane region" description="Helical" evidence="1">
    <location>
        <begin position="169"/>
        <end position="191"/>
    </location>
</feature>
<feature type="transmembrane region" description="Helical" evidence="1">
    <location>
        <begin position="247"/>
        <end position="268"/>
    </location>
</feature>
<evidence type="ECO:0000256" key="1">
    <source>
        <dbReference type="SAM" id="Phobius"/>
    </source>
</evidence>
<feature type="transmembrane region" description="Helical" evidence="1">
    <location>
        <begin position="514"/>
        <end position="536"/>
    </location>
</feature>
<organism evidence="3 5">
    <name type="scientific">Mycolicibacterium novocastrense</name>
    <name type="common">Mycobacterium novocastrense</name>
    <dbReference type="NCBI Taxonomy" id="59813"/>
    <lineage>
        <taxon>Bacteria</taxon>
        <taxon>Bacillati</taxon>
        <taxon>Actinomycetota</taxon>
        <taxon>Actinomycetes</taxon>
        <taxon>Mycobacteriales</taxon>
        <taxon>Mycobacteriaceae</taxon>
        <taxon>Mycolicibacterium</taxon>
    </lineage>
</organism>
<dbReference type="EMBL" id="JACKTI010000067">
    <property type="protein sequence ID" value="MCV7026544.1"/>
    <property type="molecule type" value="Genomic_DNA"/>
</dbReference>
<dbReference type="EMBL" id="BCTA01000030">
    <property type="protein sequence ID" value="GAT09411.1"/>
    <property type="molecule type" value="Genomic_DNA"/>
</dbReference>
<feature type="transmembrane region" description="Helical" evidence="1">
    <location>
        <begin position="136"/>
        <end position="163"/>
    </location>
</feature>
<feature type="transmembrane region" description="Helical" evidence="1">
    <location>
        <begin position="468"/>
        <end position="486"/>
    </location>
</feature>
<keyword evidence="1" id="KW-0472">Membrane</keyword>
<dbReference type="AlphaFoldDB" id="A0AAW5STD5"/>
<sequence>MTTDTRPGSSAVGLRLAPGRAVARLAVHQVRGGAVAVAVVCGVMSAWVANQYQPIGDLLDESGMEALSENPAVRILSGPPIALDDPGGFAVWRTGIPVTLLASVWIILVATRITRGEEDAGRWDLLLASRLRVVDLVVRCLAVLVGAAALIGACVAAGLLAAGTETAGTVIYSIGIACVSSTFAITGVLTGQLATTRFGATALATGVLGTALALRMLADGSSQLAWLAWTTPFGLMNRTAPYAENRILPLLILSMLPVVLAGAAIAAAERRDLASGLVAMPKTRRRRYRLLHSVEGFAVRSSLRITEWWALGISAYFLVAGALLASVLDMFATNSRFAQLAVAAGTGVDEIPEVFATSMFGVLAIATGLYATMQVARTVADENAGRRTLLLAQPLSRSRLISAEIAVTACGVLVLHCSAAVAVWGGARITGGPMQLTDALANALIFVPAAWLAIGLAAVGVGWFPSAVGVLGALPLVGGYMINVVAQTTNSPSWIAGLSPWTHLTTAAGAPFDWTAAAILVLIGVGSVAVGVHGYVGRDLAT</sequence>
<protein>
    <submittedName>
        <fullName evidence="2">Exporter of polyketide antibiotics-like protein</fullName>
    </submittedName>
</protein>
<accession>A0AAW5STD5</accession>
<feature type="transmembrane region" description="Helical" evidence="1">
    <location>
        <begin position="95"/>
        <end position="115"/>
    </location>
</feature>
<dbReference type="RefSeq" id="WP_067389655.1">
    <property type="nucleotide sequence ID" value="NZ_BCTA01000030.1"/>
</dbReference>
<feature type="transmembrane region" description="Helical" evidence="1">
    <location>
        <begin position="198"/>
        <end position="218"/>
    </location>
</feature>
<reference evidence="3" key="2">
    <citation type="submission" date="2020-07" db="EMBL/GenBank/DDBJ databases">
        <authorList>
            <person name="Pettersson B.M.F."/>
            <person name="Behra P.R.K."/>
            <person name="Ramesh M."/>
            <person name="Das S."/>
            <person name="Dasgupta S."/>
            <person name="Kirsebom L.A."/>
        </authorList>
    </citation>
    <scope>NUCLEOTIDE SEQUENCE</scope>
    <source>
        <strain evidence="3">DSM 44203</strain>
    </source>
</reference>
<evidence type="ECO:0000313" key="3">
    <source>
        <dbReference type="EMBL" id="MCV7026544.1"/>
    </source>
</evidence>
<feature type="transmembrane region" description="Helical" evidence="1">
    <location>
        <begin position="439"/>
        <end position="461"/>
    </location>
</feature>
<comment type="caution">
    <text evidence="3">The sequence shown here is derived from an EMBL/GenBank/DDBJ whole genome shotgun (WGS) entry which is preliminary data.</text>
</comment>
<feature type="transmembrane region" description="Helical" evidence="1">
    <location>
        <begin position="30"/>
        <end position="49"/>
    </location>
</feature>
<gene>
    <name evidence="3" type="ORF">H7I77_24835</name>
    <name evidence="2" type="ORF">RMCN_2544</name>
</gene>
<feature type="transmembrane region" description="Helical" evidence="1">
    <location>
        <begin position="308"/>
        <end position="328"/>
    </location>
</feature>
<proteinExistence type="predicted"/>
<dbReference type="Proteomes" id="UP000069773">
    <property type="component" value="Unassembled WGS sequence"/>
</dbReference>
<feature type="transmembrane region" description="Helical" evidence="1">
    <location>
        <begin position="401"/>
        <end position="427"/>
    </location>
</feature>
<evidence type="ECO:0000313" key="4">
    <source>
        <dbReference type="Proteomes" id="UP000069773"/>
    </source>
</evidence>
<keyword evidence="4" id="KW-1185">Reference proteome</keyword>